<evidence type="ECO:0000313" key="9">
    <source>
        <dbReference type="Proteomes" id="UP000064921"/>
    </source>
</evidence>
<keyword evidence="3" id="KW-1003">Cell membrane</keyword>
<reference evidence="8 9" key="1">
    <citation type="submission" date="2015-10" db="EMBL/GenBank/DDBJ databases">
        <title>The world's first case of liver abscess caused by Pannonibacter phragmitetus.</title>
        <authorList>
            <person name="Ming D."/>
            <person name="Wang M."/>
            <person name="Zhou Y."/>
            <person name="Jiang T."/>
            <person name="Hu S."/>
        </authorList>
    </citation>
    <scope>NUCLEOTIDE SEQUENCE [LARGE SCALE GENOMIC DNA]</scope>
    <source>
        <strain evidence="8 9">31801</strain>
    </source>
</reference>
<gene>
    <name evidence="8" type="ORF">APZ00_18765</name>
</gene>
<keyword evidence="4 7" id="KW-0812">Transmembrane</keyword>
<dbReference type="KEGG" id="pphr:APZ00_18765"/>
<evidence type="ECO:0000256" key="4">
    <source>
        <dbReference type="ARBA" id="ARBA00022692"/>
    </source>
</evidence>
<keyword evidence="5" id="KW-1133">Transmembrane helix</keyword>
<comment type="similarity">
    <text evidence="2 7">Belongs to the ExbD/TolR family.</text>
</comment>
<dbReference type="GO" id="GO:0015031">
    <property type="term" value="P:protein transport"/>
    <property type="evidence" value="ECO:0007669"/>
    <property type="project" value="UniProtKB-KW"/>
</dbReference>
<dbReference type="AlphaFoldDB" id="A0A0L0J471"/>
<name>A0A0L0J471_9HYPH</name>
<keyword evidence="7" id="KW-0653">Protein transport</keyword>
<evidence type="ECO:0000256" key="2">
    <source>
        <dbReference type="ARBA" id="ARBA00005811"/>
    </source>
</evidence>
<keyword evidence="9" id="KW-1185">Reference proteome</keyword>
<keyword evidence="6" id="KW-0472">Membrane</keyword>
<dbReference type="STRING" id="121719.APZ00_18765"/>
<evidence type="ECO:0000256" key="6">
    <source>
        <dbReference type="ARBA" id="ARBA00023136"/>
    </source>
</evidence>
<dbReference type="PATRIC" id="fig|121719.5.peg.1972"/>
<dbReference type="RefSeq" id="WP_050471430.1">
    <property type="nucleotide sequence ID" value="NZ_CM011124.1"/>
</dbReference>
<evidence type="ECO:0000256" key="1">
    <source>
        <dbReference type="ARBA" id="ARBA00004162"/>
    </source>
</evidence>
<evidence type="ECO:0000313" key="8">
    <source>
        <dbReference type="EMBL" id="ALV28837.1"/>
    </source>
</evidence>
<proteinExistence type="inferred from homology"/>
<sequence length="128" mass="13618">MRINMPQRRRRPLSMTSLIDVIFLLLLFFMLSTTFTRFAGVDLGKPGQAGGGASGTPGILVFVEADGLRINGVTVMPEDMGDRLAGLQEKGATSALVVAREGANAQGLIDAVQTVRRLAPALTLHVAR</sequence>
<evidence type="ECO:0000256" key="3">
    <source>
        <dbReference type="ARBA" id="ARBA00022475"/>
    </source>
</evidence>
<keyword evidence="7" id="KW-0813">Transport</keyword>
<accession>A0A0L0J471</accession>
<dbReference type="GO" id="GO:0005886">
    <property type="term" value="C:plasma membrane"/>
    <property type="evidence" value="ECO:0007669"/>
    <property type="project" value="UniProtKB-SubCell"/>
</dbReference>
<evidence type="ECO:0000256" key="5">
    <source>
        <dbReference type="ARBA" id="ARBA00022989"/>
    </source>
</evidence>
<organism evidence="8 9">
    <name type="scientific">Pannonibacter phragmitetus</name>
    <dbReference type="NCBI Taxonomy" id="121719"/>
    <lineage>
        <taxon>Bacteria</taxon>
        <taxon>Pseudomonadati</taxon>
        <taxon>Pseudomonadota</taxon>
        <taxon>Alphaproteobacteria</taxon>
        <taxon>Hyphomicrobiales</taxon>
        <taxon>Stappiaceae</taxon>
        <taxon>Pannonibacter</taxon>
    </lineage>
</organism>
<dbReference type="eggNOG" id="COG0848">
    <property type="taxonomic scope" value="Bacteria"/>
</dbReference>
<comment type="subcellular location">
    <subcellularLocation>
        <location evidence="1">Cell membrane</location>
        <topology evidence="1">Single-pass membrane protein</topology>
    </subcellularLocation>
    <subcellularLocation>
        <location evidence="7">Cell membrane</location>
        <topology evidence="7">Single-pass type II membrane protein</topology>
    </subcellularLocation>
</comment>
<evidence type="ECO:0000256" key="7">
    <source>
        <dbReference type="RuleBase" id="RU003879"/>
    </source>
</evidence>
<protein>
    <submittedName>
        <fullName evidence="8">Biopolymer transporter ExbD</fullName>
    </submittedName>
</protein>
<dbReference type="EMBL" id="CP013068">
    <property type="protein sequence ID" value="ALV28837.1"/>
    <property type="molecule type" value="Genomic_DNA"/>
</dbReference>
<dbReference type="InterPro" id="IPR003400">
    <property type="entry name" value="ExbD"/>
</dbReference>
<dbReference type="GO" id="GO:0022857">
    <property type="term" value="F:transmembrane transporter activity"/>
    <property type="evidence" value="ECO:0007669"/>
    <property type="project" value="InterPro"/>
</dbReference>
<dbReference type="Proteomes" id="UP000064921">
    <property type="component" value="Chromosome"/>
</dbReference>
<dbReference type="Pfam" id="PF02472">
    <property type="entry name" value="ExbD"/>
    <property type="match status" value="1"/>
</dbReference>